<feature type="domain" description="Mur ligase C-terminal" evidence="16">
    <location>
        <begin position="319"/>
        <end position="447"/>
    </location>
</feature>
<comment type="pathway">
    <text evidence="2 14">Cell wall biogenesis; peptidoglycan biosynthesis.</text>
</comment>
<evidence type="ECO:0000256" key="9">
    <source>
        <dbReference type="ARBA" id="ARBA00022960"/>
    </source>
</evidence>
<evidence type="ECO:0000256" key="1">
    <source>
        <dbReference type="ARBA" id="ARBA00004496"/>
    </source>
</evidence>
<keyword evidence="5 14" id="KW-0436">Ligase</keyword>
<organism evidence="18 19">
    <name type="scientific">Amycolatopsis pigmentata</name>
    <dbReference type="NCBI Taxonomy" id="450801"/>
    <lineage>
        <taxon>Bacteria</taxon>
        <taxon>Bacillati</taxon>
        <taxon>Actinomycetota</taxon>
        <taxon>Actinomycetes</taxon>
        <taxon>Pseudonocardiales</taxon>
        <taxon>Pseudonocardiaceae</taxon>
        <taxon>Amycolatopsis</taxon>
    </lineage>
</organism>
<dbReference type="InterPro" id="IPR050061">
    <property type="entry name" value="MurCDEF_pg_biosynth"/>
</dbReference>
<comment type="similarity">
    <text evidence="14">Belongs to the MurCDEF family.</text>
</comment>
<dbReference type="Proteomes" id="UP001597417">
    <property type="component" value="Unassembled WGS sequence"/>
</dbReference>
<evidence type="ECO:0000256" key="13">
    <source>
        <dbReference type="ARBA" id="ARBA00047833"/>
    </source>
</evidence>
<comment type="catalytic activity">
    <reaction evidence="13 14">
        <text>UDP-N-acetyl-alpha-D-muramate + L-alanine + ATP = UDP-N-acetyl-alpha-D-muramoyl-L-alanine + ADP + phosphate + H(+)</text>
        <dbReference type="Rhea" id="RHEA:23372"/>
        <dbReference type="ChEBI" id="CHEBI:15378"/>
        <dbReference type="ChEBI" id="CHEBI:30616"/>
        <dbReference type="ChEBI" id="CHEBI:43474"/>
        <dbReference type="ChEBI" id="CHEBI:57972"/>
        <dbReference type="ChEBI" id="CHEBI:70757"/>
        <dbReference type="ChEBI" id="CHEBI:83898"/>
        <dbReference type="ChEBI" id="CHEBI:456216"/>
        <dbReference type="EC" id="6.3.2.8"/>
    </reaction>
</comment>
<dbReference type="Gene3D" id="3.40.50.720">
    <property type="entry name" value="NAD(P)-binding Rossmann-like Domain"/>
    <property type="match status" value="1"/>
</dbReference>
<evidence type="ECO:0000256" key="4">
    <source>
        <dbReference type="ARBA" id="ARBA00022490"/>
    </source>
</evidence>
<dbReference type="Gene3D" id="3.90.190.20">
    <property type="entry name" value="Mur ligase, C-terminal domain"/>
    <property type="match status" value="1"/>
</dbReference>
<dbReference type="SUPFAM" id="SSF53244">
    <property type="entry name" value="MurD-like peptide ligases, peptide-binding domain"/>
    <property type="match status" value="1"/>
</dbReference>
<dbReference type="EC" id="6.3.2.8" evidence="3 14"/>
<dbReference type="Pfam" id="PF08245">
    <property type="entry name" value="Mur_ligase_M"/>
    <property type="match status" value="1"/>
</dbReference>
<keyword evidence="10 14" id="KW-0573">Peptidoglycan synthesis</keyword>
<dbReference type="NCBIfam" id="TIGR01082">
    <property type="entry name" value="murC"/>
    <property type="match status" value="1"/>
</dbReference>
<evidence type="ECO:0000256" key="7">
    <source>
        <dbReference type="ARBA" id="ARBA00022741"/>
    </source>
</evidence>
<keyword evidence="6 14" id="KW-0132">Cell division</keyword>
<evidence type="ECO:0000256" key="12">
    <source>
        <dbReference type="ARBA" id="ARBA00023316"/>
    </source>
</evidence>
<accession>A0ABW5G627</accession>
<dbReference type="Pfam" id="PF02875">
    <property type="entry name" value="Mur_ligase_C"/>
    <property type="match status" value="1"/>
</dbReference>
<protein>
    <recommendedName>
        <fullName evidence="3 14">UDP-N-acetylmuramate--L-alanine ligase</fullName>
        <ecNumber evidence="3 14">6.3.2.8</ecNumber>
    </recommendedName>
    <alternativeName>
        <fullName evidence="14">UDP-N-acetylmuramoyl-L-alanine synthetase</fullName>
    </alternativeName>
</protein>
<keyword evidence="9 14" id="KW-0133">Cell shape</keyword>
<keyword evidence="4 14" id="KW-0963">Cytoplasm</keyword>
<keyword evidence="8 14" id="KW-0067">ATP-binding</keyword>
<proteinExistence type="inferred from homology"/>
<evidence type="ECO:0000256" key="8">
    <source>
        <dbReference type="ARBA" id="ARBA00022840"/>
    </source>
</evidence>
<sequence>MTLTVPERLLRPHLIGIGGAGMSGIARILLARGAQVRGSDAKDSPAFLSLRAQGAEIMIGQRAENLGDPTAVVVSTAIKETNPEFAAARERGIPVLHRAQALAALMEGHRVACVAGTHGKTSTTSMLTVALQHCRLDPSFAIGGDLNESGANAHHGEGGIFVAEADESDGSFLNYSPSVAVVTNVEPDHLDHHGTVEAYVAVFDAFLERLVPGGLLVVCADDERAAALGDRATASGVRVVRYGRSATGSGDARVLGYEPSENGGMVRISLAGKETDVWVAVPGEHMAFNAVAALLAGLELGAPLDGLVEGLAAFTGVRRRFEFKGRSGDVRVYDDYAHHPTEVAAQLKAARHTAGRGRVVVVFQPHMYSRTKIFAGEFAEALGQADEVVVLDVYGAREEPEPGVTGALIAERIQGAGVHYEPAFDSATTLAADLLKPGDLLITMGAGDVTQLGPAILAELDRRTGEE</sequence>
<reference evidence="19" key="1">
    <citation type="journal article" date="2019" name="Int. J. Syst. Evol. Microbiol.">
        <title>The Global Catalogue of Microorganisms (GCM) 10K type strain sequencing project: providing services to taxonomists for standard genome sequencing and annotation.</title>
        <authorList>
            <consortium name="The Broad Institute Genomics Platform"/>
            <consortium name="The Broad Institute Genome Sequencing Center for Infectious Disease"/>
            <person name="Wu L."/>
            <person name="Ma J."/>
        </authorList>
    </citation>
    <scope>NUCLEOTIDE SEQUENCE [LARGE SCALE GENOMIC DNA]</scope>
    <source>
        <strain evidence="19">CGMCC 4.7645</strain>
    </source>
</reference>
<dbReference type="InterPro" id="IPR036565">
    <property type="entry name" value="Mur-like_cat_sf"/>
</dbReference>
<dbReference type="InterPro" id="IPR004101">
    <property type="entry name" value="Mur_ligase_C"/>
</dbReference>
<dbReference type="Pfam" id="PF01225">
    <property type="entry name" value="Mur_ligase"/>
    <property type="match status" value="1"/>
</dbReference>
<dbReference type="EMBL" id="JBHUKR010000029">
    <property type="protein sequence ID" value="MFD2422551.1"/>
    <property type="molecule type" value="Genomic_DNA"/>
</dbReference>
<keyword evidence="11 14" id="KW-0131">Cell cycle</keyword>
<evidence type="ECO:0000256" key="11">
    <source>
        <dbReference type="ARBA" id="ARBA00023306"/>
    </source>
</evidence>
<gene>
    <name evidence="14 18" type="primary">murC</name>
    <name evidence="18" type="ORF">ACFSXZ_40130</name>
</gene>
<evidence type="ECO:0000256" key="14">
    <source>
        <dbReference type="HAMAP-Rule" id="MF_00046"/>
    </source>
</evidence>
<keyword evidence="12 14" id="KW-0961">Cell wall biogenesis/degradation</keyword>
<dbReference type="Gene3D" id="3.40.1190.10">
    <property type="entry name" value="Mur-like, catalytic domain"/>
    <property type="match status" value="1"/>
</dbReference>
<dbReference type="SUPFAM" id="SSF53623">
    <property type="entry name" value="MurD-like peptide ligases, catalytic domain"/>
    <property type="match status" value="1"/>
</dbReference>
<dbReference type="InterPro" id="IPR036615">
    <property type="entry name" value="Mur_ligase_C_dom_sf"/>
</dbReference>
<evidence type="ECO:0000313" key="19">
    <source>
        <dbReference type="Proteomes" id="UP001597417"/>
    </source>
</evidence>
<feature type="domain" description="Mur ligase central" evidence="17">
    <location>
        <begin position="114"/>
        <end position="296"/>
    </location>
</feature>
<dbReference type="PANTHER" id="PTHR43445:SF3">
    <property type="entry name" value="UDP-N-ACETYLMURAMATE--L-ALANINE LIGASE"/>
    <property type="match status" value="1"/>
</dbReference>
<feature type="domain" description="Mur ligase N-terminal catalytic" evidence="15">
    <location>
        <begin position="13"/>
        <end position="109"/>
    </location>
</feature>
<comment type="subcellular location">
    <subcellularLocation>
        <location evidence="1 14">Cytoplasm</location>
    </subcellularLocation>
</comment>
<comment type="caution">
    <text evidence="18">The sequence shown here is derived from an EMBL/GenBank/DDBJ whole genome shotgun (WGS) entry which is preliminary data.</text>
</comment>
<dbReference type="InterPro" id="IPR005758">
    <property type="entry name" value="UDP-N-AcMur_Ala_ligase_MurC"/>
</dbReference>
<evidence type="ECO:0000259" key="16">
    <source>
        <dbReference type="Pfam" id="PF02875"/>
    </source>
</evidence>
<dbReference type="SUPFAM" id="SSF51984">
    <property type="entry name" value="MurCD N-terminal domain"/>
    <property type="match status" value="1"/>
</dbReference>
<feature type="binding site" evidence="14">
    <location>
        <begin position="116"/>
        <end position="122"/>
    </location>
    <ligand>
        <name>ATP</name>
        <dbReference type="ChEBI" id="CHEBI:30616"/>
    </ligand>
</feature>
<evidence type="ECO:0000256" key="2">
    <source>
        <dbReference type="ARBA" id="ARBA00004752"/>
    </source>
</evidence>
<evidence type="ECO:0000256" key="3">
    <source>
        <dbReference type="ARBA" id="ARBA00012211"/>
    </source>
</evidence>
<evidence type="ECO:0000256" key="6">
    <source>
        <dbReference type="ARBA" id="ARBA00022618"/>
    </source>
</evidence>
<evidence type="ECO:0000256" key="5">
    <source>
        <dbReference type="ARBA" id="ARBA00022598"/>
    </source>
</evidence>
<evidence type="ECO:0000313" key="18">
    <source>
        <dbReference type="EMBL" id="MFD2422551.1"/>
    </source>
</evidence>
<keyword evidence="19" id="KW-1185">Reference proteome</keyword>
<evidence type="ECO:0000256" key="10">
    <source>
        <dbReference type="ARBA" id="ARBA00022984"/>
    </source>
</evidence>
<dbReference type="RefSeq" id="WP_378271682.1">
    <property type="nucleotide sequence ID" value="NZ_JBHUKR010000029.1"/>
</dbReference>
<comment type="function">
    <text evidence="14">Cell wall formation.</text>
</comment>
<name>A0ABW5G627_9PSEU</name>
<dbReference type="InterPro" id="IPR000713">
    <property type="entry name" value="Mur_ligase_N"/>
</dbReference>
<evidence type="ECO:0000259" key="15">
    <source>
        <dbReference type="Pfam" id="PF01225"/>
    </source>
</evidence>
<dbReference type="InterPro" id="IPR013221">
    <property type="entry name" value="Mur_ligase_cen"/>
</dbReference>
<keyword evidence="7 14" id="KW-0547">Nucleotide-binding</keyword>
<dbReference type="GO" id="GO:0008763">
    <property type="term" value="F:UDP-N-acetylmuramate-L-alanine ligase activity"/>
    <property type="evidence" value="ECO:0007669"/>
    <property type="project" value="UniProtKB-EC"/>
</dbReference>
<evidence type="ECO:0000259" key="17">
    <source>
        <dbReference type="Pfam" id="PF08245"/>
    </source>
</evidence>
<dbReference type="PANTHER" id="PTHR43445">
    <property type="entry name" value="UDP-N-ACETYLMURAMATE--L-ALANINE LIGASE-RELATED"/>
    <property type="match status" value="1"/>
</dbReference>
<dbReference type="HAMAP" id="MF_00046">
    <property type="entry name" value="MurC"/>
    <property type="match status" value="1"/>
</dbReference>